<gene>
    <name evidence="7" type="ORF">METZ01_LOCUS15400</name>
</gene>
<dbReference type="InterPro" id="IPR039425">
    <property type="entry name" value="RNA_pol_sigma-70-like"/>
</dbReference>
<sequence>MIKLYTHKHYYKPIAKFSTWIYTIAKNLALTELRKNKRKRTESMWNNRGELIDIKSNEESLENKVQNELAVEELNKCLDEIPENFRIAVVLRDFQELSYEEISKILEIPIGTIKSRINRGRIQLAEKLKHFKE</sequence>
<dbReference type="InterPro" id="IPR013325">
    <property type="entry name" value="RNA_pol_sigma_r2"/>
</dbReference>
<evidence type="ECO:0000259" key="6">
    <source>
        <dbReference type="Pfam" id="PF08281"/>
    </source>
</evidence>
<protein>
    <recommendedName>
        <fullName evidence="8">RNA polymerase sigma factor 70 region 4 type 2 domain-containing protein</fullName>
    </recommendedName>
</protein>
<dbReference type="GO" id="GO:0006352">
    <property type="term" value="P:DNA-templated transcription initiation"/>
    <property type="evidence" value="ECO:0007669"/>
    <property type="project" value="InterPro"/>
</dbReference>
<keyword evidence="2" id="KW-0805">Transcription regulation</keyword>
<dbReference type="GO" id="GO:0016987">
    <property type="term" value="F:sigma factor activity"/>
    <property type="evidence" value="ECO:0007669"/>
    <property type="project" value="UniProtKB-KW"/>
</dbReference>
<dbReference type="Pfam" id="PF08281">
    <property type="entry name" value="Sigma70_r4_2"/>
    <property type="match status" value="1"/>
</dbReference>
<evidence type="ECO:0000256" key="4">
    <source>
        <dbReference type="ARBA" id="ARBA00023163"/>
    </source>
</evidence>
<dbReference type="GO" id="GO:0003677">
    <property type="term" value="F:DNA binding"/>
    <property type="evidence" value="ECO:0007669"/>
    <property type="project" value="InterPro"/>
</dbReference>
<dbReference type="Gene3D" id="1.10.10.10">
    <property type="entry name" value="Winged helix-like DNA-binding domain superfamily/Winged helix DNA-binding domain"/>
    <property type="match status" value="1"/>
</dbReference>
<evidence type="ECO:0000259" key="5">
    <source>
        <dbReference type="Pfam" id="PF04542"/>
    </source>
</evidence>
<dbReference type="SUPFAM" id="SSF88659">
    <property type="entry name" value="Sigma3 and sigma4 domains of RNA polymerase sigma factors"/>
    <property type="match status" value="1"/>
</dbReference>
<dbReference type="SUPFAM" id="SSF88946">
    <property type="entry name" value="Sigma2 domain of RNA polymerase sigma factors"/>
    <property type="match status" value="1"/>
</dbReference>
<dbReference type="AlphaFoldDB" id="A0A381P6K3"/>
<evidence type="ECO:0000256" key="1">
    <source>
        <dbReference type="ARBA" id="ARBA00010641"/>
    </source>
</evidence>
<dbReference type="InterPro" id="IPR013324">
    <property type="entry name" value="RNA_pol_sigma_r3/r4-like"/>
</dbReference>
<dbReference type="InterPro" id="IPR007627">
    <property type="entry name" value="RNA_pol_sigma70_r2"/>
</dbReference>
<proteinExistence type="inferred from homology"/>
<dbReference type="CDD" id="cd06171">
    <property type="entry name" value="Sigma70_r4"/>
    <property type="match status" value="1"/>
</dbReference>
<dbReference type="Gene3D" id="1.10.1740.10">
    <property type="match status" value="1"/>
</dbReference>
<dbReference type="InterPro" id="IPR014284">
    <property type="entry name" value="RNA_pol_sigma-70_dom"/>
</dbReference>
<dbReference type="InterPro" id="IPR013249">
    <property type="entry name" value="RNA_pol_sigma70_r4_t2"/>
</dbReference>
<reference evidence="7" key="1">
    <citation type="submission" date="2018-05" db="EMBL/GenBank/DDBJ databases">
        <authorList>
            <person name="Lanie J.A."/>
            <person name="Ng W.-L."/>
            <person name="Kazmierczak K.M."/>
            <person name="Andrzejewski T.M."/>
            <person name="Davidsen T.M."/>
            <person name="Wayne K.J."/>
            <person name="Tettelin H."/>
            <person name="Glass J.I."/>
            <person name="Rusch D."/>
            <person name="Podicherti R."/>
            <person name="Tsui H.-C.T."/>
            <person name="Winkler M.E."/>
        </authorList>
    </citation>
    <scope>NUCLEOTIDE SEQUENCE</scope>
</reference>
<dbReference type="EMBL" id="UINC01000876">
    <property type="protein sequence ID" value="SUZ62546.1"/>
    <property type="molecule type" value="Genomic_DNA"/>
</dbReference>
<dbReference type="PANTHER" id="PTHR43133:SF51">
    <property type="entry name" value="RNA POLYMERASE SIGMA FACTOR"/>
    <property type="match status" value="1"/>
</dbReference>
<feature type="domain" description="RNA polymerase sigma factor 70 region 4 type 2" evidence="6">
    <location>
        <begin position="72"/>
        <end position="124"/>
    </location>
</feature>
<keyword evidence="4" id="KW-0804">Transcription</keyword>
<dbReference type="PANTHER" id="PTHR43133">
    <property type="entry name" value="RNA POLYMERASE ECF-TYPE SIGMA FACTO"/>
    <property type="match status" value="1"/>
</dbReference>
<name>A0A381P6K3_9ZZZZ</name>
<accession>A0A381P6K3</accession>
<dbReference type="NCBIfam" id="TIGR02937">
    <property type="entry name" value="sigma70-ECF"/>
    <property type="match status" value="1"/>
</dbReference>
<comment type="similarity">
    <text evidence="1">Belongs to the sigma-70 factor family. ECF subfamily.</text>
</comment>
<evidence type="ECO:0000313" key="7">
    <source>
        <dbReference type="EMBL" id="SUZ62546.1"/>
    </source>
</evidence>
<evidence type="ECO:0000256" key="2">
    <source>
        <dbReference type="ARBA" id="ARBA00023015"/>
    </source>
</evidence>
<feature type="domain" description="RNA polymerase sigma-70 region 2" evidence="5">
    <location>
        <begin position="1"/>
        <end position="38"/>
    </location>
</feature>
<dbReference type="InterPro" id="IPR036388">
    <property type="entry name" value="WH-like_DNA-bd_sf"/>
</dbReference>
<evidence type="ECO:0000256" key="3">
    <source>
        <dbReference type="ARBA" id="ARBA00023082"/>
    </source>
</evidence>
<organism evidence="7">
    <name type="scientific">marine metagenome</name>
    <dbReference type="NCBI Taxonomy" id="408172"/>
    <lineage>
        <taxon>unclassified sequences</taxon>
        <taxon>metagenomes</taxon>
        <taxon>ecological metagenomes</taxon>
    </lineage>
</organism>
<dbReference type="Pfam" id="PF04542">
    <property type="entry name" value="Sigma70_r2"/>
    <property type="match status" value="1"/>
</dbReference>
<keyword evidence="3" id="KW-0731">Sigma factor</keyword>
<evidence type="ECO:0008006" key="8">
    <source>
        <dbReference type="Google" id="ProtNLM"/>
    </source>
</evidence>